<evidence type="ECO:0000313" key="2">
    <source>
        <dbReference type="EMBL" id="TWS97677.1"/>
    </source>
</evidence>
<dbReference type="EMBL" id="VOHL01000003">
    <property type="protein sequence ID" value="TWS97677.1"/>
    <property type="molecule type" value="Genomic_DNA"/>
</dbReference>
<organism evidence="2 3">
    <name type="scientific">Streptococcus cuniculipharyngis</name>
    <dbReference type="NCBI Taxonomy" id="1562651"/>
    <lineage>
        <taxon>Bacteria</taxon>
        <taxon>Bacillati</taxon>
        <taxon>Bacillota</taxon>
        <taxon>Bacilli</taxon>
        <taxon>Lactobacillales</taxon>
        <taxon>Streptococcaceae</taxon>
        <taxon>Streptococcus</taxon>
    </lineage>
</organism>
<dbReference type="InterPro" id="IPR025584">
    <property type="entry name" value="Cthe_2159"/>
</dbReference>
<dbReference type="Proteomes" id="UP000317430">
    <property type="component" value="Unassembled WGS sequence"/>
</dbReference>
<dbReference type="RefSeq" id="WP_146567365.1">
    <property type="nucleotide sequence ID" value="NZ_VOHL01000003.1"/>
</dbReference>
<proteinExistence type="predicted"/>
<keyword evidence="1" id="KW-0732">Signal</keyword>
<comment type="caution">
    <text evidence="2">The sequence shown here is derived from an EMBL/GenBank/DDBJ whole genome shotgun (WGS) entry which is preliminary data.</text>
</comment>
<feature type="signal peptide" evidence="1">
    <location>
        <begin position="1"/>
        <end position="24"/>
    </location>
</feature>
<accession>A0A5C5SAT7</accession>
<dbReference type="OrthoDB" id="9812829at2"/>
<reference evidence="2 3" key="1">
    <citation type="submission" date="2019-08" db="EMBL/GenBank/DDBJ databases">
        <authorList>
            <person name="Lei W."/>
        </authorList>
    </citation>
    <scope>NUCLEOTIDE SEQUENCE [LARGE SCALE GENOMIC DNA]</scope>
    <source>
        <strain evidence="2 3">CCUG 66496</strain>
    </source>
</reference>
<evidence type="ECO:0000256" key="1">
    <source>
        <dbReference type="SAM" id="SignalP"/>
    </source>
</evidence>
<sequence>MTRNNKRTLILPGLMAVMTLTACQANSSTTGATSSQSNQALVVNQTSNTSYFSDRDLDASYDAATASTIKLNGSSATVAGNGVSVAGSVVKISQAGTYVISGKSEGVQILVEAADSDKVQLVLNGVTMTGTDALIAVTSADKVFVTLAEGSQNHLADSANRTATDFSAAIYSKKDLTLNGTGSLTVQGNYNNAIKSNDDLKITGGTYTVTAAKHALSANDALNITGSTLNLTATEDAIHSDNDEDTTMGNLYLADSTVTIKAGDDAIHASNNLVIDSGDITIETSTEGIEGKVVTINGGTITVNATDDGINATDWTKSSDSMTAMEGVNLTINGGDLTINMAQGDTDAIDSNGDVAVTGGNITISGPSAIDFDGTATYTGGTIIHNGQTMTDIVANGPGGGGMPRR</sequence>
<dbReference type="Pfam" id="PF14262">
    <property type="entry name" value="Cthe_2159"/>
    <property type="match status" value="1"/>
</dbReference>
<keyword evidence="3" id="KW-1185">Reference proteome</keyword>
<feature type="chain" id="PRO_5038665775" evidence="1">
    <location>
        <begin position="25"/>
        <end position="406"/>
    </location>
</feature>
<gene>
    <name evidence="2" type="ORF">FRX57_05155</name>
</gene>
<evidence type="ECO:0000313" key="3">
    <source>
        <dbReference type="Proteomes" id="UP000317430"/>
    </source>
</evidence>
<protein>
    <submittedName>
        <fullName evidence="2">Carbohydrate-binding domain-containing protein</fullName>
    </submittedName>
</protein>
<dbReference type="AlphaFoldDB" id="A0A5C5SAT7"/>
<name>A0A5C5SAT7_9STRE</name>
<dbReference type="PROSITE" id="PS51257">
    <property type="entry name" value="PROKAR_LIPOPROTEIN"/>
    <property type="match status" value="1"/>
</dbReference>